<keyword evidence="2" id="KW-0012">Acyltransferase</keyword>
<dbReference type="PANTHER" id="PTHR43300:SF12">
    <property type="entry name" value="CHLORAMPHENICOL ACETYLTRANSFERASE"/>
    <property type="match status" value="1"/>
</dbReference>
<dbReference type="InterPro" id="IPR050179">
    <property type="entry name" value="Trans_hexapeptide_repeat"/>
</dbReference>
<gene>
    <name evidence="3" type="ORF">LCGC14_0943410</name>
</gene>
<evidence type="ECO:0008006" key="4">
    <source>
        <dbReference type="Google" id="ProtNLM"/>
    </source>
</evidence>
<keyword evidence="1" id="KW-0808">Transferase</keyword>
<dbReference type="Gene3D" id="2.160.10.10">
    <property type="entry name" value="Hexapeptide repeat proteins"/>
    <property type="match status" value="1"/>
</dbReference>
<evidence type="ECO:0000313" key="3">
    <source>
        <dbReference type="EMBL" id="KKN19673.1"/>
    </source>
</evidence>
<proteinExistence type="predicted"/>
<dbReference type="AlphaFoldDB" id="A0A0F9RQQ2"/>
<dbReference type="EMBL" id="LAZR01003312">
    <property type="protein sequence ID" value="KKN19673.1"/>
    <property type="molecule type" value="Genomic_DNA"/>
</dbReference>
<reference evidence="3" key="1">
    <citation type="journal article" date="2015" name="Nature">
        <title>Complex archaea that bridge the gap between prokaryotes and eukaryotes.</title>
        <authorList>
            <person name="Spang A."/>
            <person name="Saw J.H."/>
            <person name="Jorgensen S.L."/>
            <person name="Zaremba-Niedzwiedzka K."/>
            <person name="Martijn J."/>
            <person name="Lind A.E."/>
            <person name="van Eijk R."/>
            <person name="Schleper C."/>
            <person name="Guy L."/>
            <person name="Ettema T.J."/>
        </authorList>
    </citation>
    <scope>NUCLEOTIDE SEQUENCE</scope>
</reference>
<dbReference type="GO" id="GO:0016746">
    <property type="term" value="F:acyltransferase activity"/>
    <property type="evidence" value="ECO:0007669"/>
    <property type="project" value="UniProtKB-KW"/>
</dbReference>
<organism evidence="3">
    <name type="scientific">marine sediment metagenome</name>
    <dbReference type="NCBI Taxonomy" id="412755"/>
    <lineage>
        <taxon>unclassified sequences</taxon>
        <taxon>metagenomes</taxon>
        <taxon>ecological metagenomes</taxon>
    </lineage>
</organism>
<dbReference type="InterPro" id="IPR011004">
    <property type="entry name" value="Trimer_LpxA-like_sf"/>
</dbReference>
<protein>
    <recommendedName>
        <fullName evidence="4">Nucleotidyl transferase domain-containing protein</fullName>
    </recommendedName>
</protein>
<evidence type="ECO:0000256" key="1">
    <source>
        <dbReference type="ARBA" id="ARBA00022679"/>
    </source>
</evidence>
<comment type="caution">
    <text evidence="3">The sequence shown here is derived from an EMBL/GenBank/DDBJ whole genome shotgun (WGS) entry which is preliminary data.</text>
</comment>
<dbReference type="SUPFAM" id="SSF51161">
    <property type="entry name" value="Trimeric LpxA-like enzymes"/>
    <property type="match status" value="1"/>
</dbReference>
<sequence>MDNKNITVVIGGVDKYSQAWKPFAHGFNKYWADCPWEKVFITNCLDAPKGFRNIKVGEDHSWGESIRKALEQIDTPYILWMMEDYWLTGKVKTQILVDFYKLMIADNINHIRMLPPCTALDAGAEIIPDLELKHVYPKDKRLWLFKDDAEYRASLATGFWKKDLFLSFIEDGMTPWEFEEKAGIKSQGKGLYLCAIEPDIISWGWRTNPYPNCKSSPIRKGQWTESAHEYIKQEKLDIDLTCYPNGARVSLNSRIRRKDWLYIAENSIIDDFCYISTKIEIGKNSHIASGCSIAGGKDMLFTMGNYSSLSSGVKIWCRSNDFVNDLIIITPNKDIGAKHCSGNVSIGHYCGVGANTVIMPNNVIPDGVAIGGMSWIPTNFKFTPWTVYAGIPIKPIKPRNRERILKQIQILEQ</sequence>
<name>A0A0F9RQQ2_9ZZZZ</name>
<evidence type="ECO:0000256" key="2">
    <source>
        <dbReference type="ARBA" id="ARBA00023315"/>
    </source>
</evidence>
<accession>A0A0F9RQQ2</accession>
<dbReference type="PANTHER" id="PTHR43300">
    <property type="entry name" value="ACETYLTRANSFERASE"/>
    <property type="match status" value="1"/>
</dbReference>